<dbReference type="AlphaFoldDB" id="A0A345SVI9"/>
<comment type="cofactor">
    <cofactor evidence="1">
        <name>Zn(2+)</name>
        <dbReference type="ChEBI" id="CHEBI:29105"/>
    </cofactor>
</comment>
<dbReference type="InterPro" id="IPR048665">
    <property type="entry name" value="InhA-like_VEG"/>
</dbReference>
<evidence type="ECO:0000256" key="8">
    <source>
        <dbReference type="ARBA" id="ARBA00022833"/>
    </source>
</evidence>
<proteinExistence type="predicted"/>
<keyword evidence="4 13" id="KW-0645">Protease</keyword>
<name>A0A345SVI9_9ACTN</name>
<dbReference type="SUPFAM" id="SSF55486">
    <property type="entry name" value="Metalloproteases ('zincins'), catalytic domain"/>
    <property type="match status" value="1"/>
</dbReference>
<dbReference type="NCBIfam" id="TIGR03296">
    <property type="entry name" value="M6dom_TIGR03296"/>
    <property type="match status" value="1"/>
</dbReference>
<keyword evidence="14" id="KW-1185">Reference proteome</keyword>
<dbReference type="Pfam" id="PF20774">
    <property type="entry name" value="InhA-like_VEG"/>
    <property type="match status" value="1"/>
</dbReference>
<evidence type="ECO:0000259" key="11">
    <source>
        <dbReference type="Pfam" id="PF05547"/>
    </source>
</evidence>
<dbReference type="GO" id="GO:0006508">
    <property type="term" value="P:proteolysis"/>
    <property type="evidence" value="ECO:0007669"/>
    <property type="project" value="UniProtKB-KW"/>
</dbReference>
<gene>
    <name evidence="13" type="ORF">C7M71_010170</name>
</gene>
<sequence length="820" mass="89488">MSSTWLLLAHRPGHRPPPWTRRKGEDVTTLKTTKRAVAGSAAAALIAALAAATLPGTATAAGQGAAPVSHDPADVQIQQVDHDLPSPLGVKQEAERKSALEQLLKGTAKIETHGRSKSIKLGRDKYVELARERNDKIFTILVEFGDQVDNTTMYDPDGPGPKPPVVKYGGTPGPTHNQIAGPDRKNDNSTAWKSDYNQKHYQDLYFSKTGDSLKTYYEKQSSGRYSVDGVVSDWVKVPWNEARYGSDFCGSHVCTNAHDLIRDAVNIWTADQKAKGRTAAQIKADLASYDQWDRYDYNGDGNFDEPDGYIDHFQIVHAGEDQSAGGGVQGDDALWAHRWYAYSSGMGTSGPDFNKLGGTQIGDTGMWVGDYTMQPENGGLGVFAHEYGHDLGLPDLYDTQGPQDNSVGFWSLMSSGSWLGDGKDSIGDKPNDLDVWSKLQLGWLNYDTAKAGKTSAHLLGPAEYNSKRAQGLLVELPKKKVTTAVNTPAAGSYEWWSGAADDLNVSLTRDVDLTGRTSATLTAKGWYEIEQDYDFGYAEASTDGGATWTVLDGTYNGKPIPHNEGGKAGLTGQVAQWGDLAFPLDAYAGQAIKIRFHYVTDGGLHYRGLALDDIAVTADGTRLFIDGAENGDNGWTANGFQRITGSVTNDYAQYYLAENRQYVSYDTTLKTGPYNFGFASRPDWVEHFPYQNGLLVWYWDTSQADNNVSAHPGQGLVLPVDAHAKPLKWADGSLMRTRFQGYDSTFGLEKTDKLTLHKADVATTVPSQPGVPVFNDHKGTYWYADNPYNSVKVPDTRTSIEVLAGTPDKLETLVLVTPAR</sequence>
<keyword evidence="3" id="KW-0964">Secreted</keyword>
<dbReference type="PANTHER" id="PTHR13062">
    <property type="entry name" value="COLLAGENASE"/>
    <property type="match status" value="1"/>
</dbReference>
<evidence type="ECO:0000256" key="4">
    <source>
        <dbReference type="ARBA" id="ARBA00022670"/>
    </source>
</evidence>
<evidence type="ECO:0000256" key="6">
    <source>
        <dbReference type="ARBA" id="ARBA00022729"/>
    </source>
</evidence>
<accession>A0A345SVI9</accession>
<evidence type="ECO:0000256" key="1">
    <source>
        <dbReference type="ARBA" id="ARBA00001947"/>
    </source>
</evidence>
<keyword evidence="9 13" id="KW-0482">Metalloprotease</keyword>
<keyword evidence="8" id="KW-0862">Zinc</keyword>
<evidence type="ECO:0000313" key="13">
    <source>
        <dbReference type="EMBL" id="AXI77744.1"/>
    </source>
</evidence>
<comment type="subcellular location">
    <subcellularLocation>
        <location evidence="2">Secreted</location>
    </subcellularLocation>
</comment>
<keyword evidence="6" id="KW-0732">Signal</keyword>
<protein>
    <submittedName>
        <fullName evidence="13">M6 family metalloprotease domain-containing protein</fullName>
    </submittedName>
</protein>
<reference evidence="14" key="1">
    <citation type="submission" date="2018-07" db="EMBL/GenBank/DDBJ databases">
        <title>Streptacidiphilus bronchialis DSM 106435 chromosome.</title>
        <authorList>
            <person name="Batra D."/>
            <person name="Gulvik C.A."/>
        </authorList>
    </citation>
    <scope>NUCLEOTIDE SEQUENCE [LARGE SCALE GENOMIC DNA]</scope>
    <source>
        <strain evidence="14">DSM 106435</strain>
    </source>
</reference>
<keyword evidence="5" id="KW-0479">Metal-binding</keyword>
<dbReference type="InterPro" id="IPR012300">
    <property type="entry name" value="Pept_M6_InhA"/>
</dbReference>
<feature type="domain" description="Peptidase M6-like" evidence="11">
    <location>
        <begin position="125"/>
        <end position="443"/>
    </location>
</feature>
<keyword evidence="7" id="KW-0378">Hydrolase</keyword>
<feature type="region of interest" description="Disordered" evidence="10">
    <location>
        <begin position="173"/>
        <end position="192"/>
    </location>
</feature>
<evidence type="ECO:0000256" key="9">
    <source>
        <dbReference type="ARBA" id="ARBA00023049"/>
    </source>
</evidence>
<dbReference type="Proteomes" id="UP000249340">
    <property type="component" value="Chromosome"/>
</dbReference>
<evidence type="ECO:0000313" key="14">
    <source>
        <dbReference type="Proteomes" id="UP000249340"/>
    </source>
</evidence>
<dbReference type="GO" id="GO:0008237">
    <property type="term" value="F:metallopeptidase activity"/>
    <property type="evidence" value="ECO:0007669"/>
    <property type="project" value="UniProtKB-KW"/>
</dbReference>
<evidence type="ECO:0000259" key="12">
    <source>
        <dbReference type="Pfam" id="PF20774"/>
    </source>
</evidence>
<dbReference type="Pfam" id="PF05547">
    <property type="entry name" value="Peptidase_M6"/>
    <property type="match status" value="1"/>
</dbReference>
<evidence type="ECO:0000256" key="2">
    <source>
        <dbReference type="ARBA" id="ARBA00004613"/>
    </source>
</evidence>
<dbReference type="EMBL" id="CP031264">
    <property type="protein sequence ID" value="AXI77744.1"/>
    <property type="molecule type" value="Genomic_DNA"/>
</dbReference>
<evidence type="ECO:0000256" key="7">
    <source>
        <dbReference type="ARBA" id="ARBA00022801"/>
    </source>
</evidence>
<feature type="domain" description="Immune inhibitor A-like metallopeptidase VEG" evidence="12">
    <location>
        <begin position="649"/>
        <end position="809"/>
    </location>
</feature>
<dbReference type="OrthoDB" id="275270at2"/>
<dbReference type="Gene3D" id="2.60.120.260">
    <property type="entry name" value="Galactose-binding domain-like"/>
    <property type="match status" value="1"/>
</dbReference>
<dbReference type="Pfam" id="PF20773">
    <property type="entry name" value="InhA-like_MAM"/>
    <property type="match status" value="1"/>
</dbReference>
<dbReference type="KEGG" id="stri:C7M71_010170"/>
<dbReference type="GO" id="GO:0005576">
    <property type="term" value="C:extracellular region"/>
    <property type="evidence" value="ECO:0007669"/>
    <property type="project" value="UniProtKB-SubCell"/>
</dbReference>
<evidence type="ECO:0000256" key="10">
    <source>
        <dbReference type="SAM" id="MobiDB-lite"/>
    </source>
</evidence>
<evidence type="ECO:0000256" key="3">
    <source>
        <dbReference type="ARBA" id="ARBA00022525"/>
    </source>
</evidence>
<evidence type="ECO:0000256" key="5">
    <source>
        <dbReference type="ARBA" id="ARBA00022723"/>
    </source>
</evidence>
<dbReference type="PANTHER" id="PTHR13062:SF12">
    <property type="entry name" value="ALPHA-2-MACROGLOBULIN DOMAIN-CONTAINING PROTEIN"/>
    <property type="match status" value="1"/>
</dbReference>
<organism evidence="13 14">
    <name type="scientific">Peterkaempfera bronchialis</name>
    <dbReference type="NCBI Taxonomy" id="2126346"/>
    <lineage>
        <taxon>Bacteria</taxon>
        <taxon>Bacillati</taxon>
        <taxon>Actinomycetota</taxon>
        <taxon>Actinomycetes</taxon>
        <taxon>Kitasatosporales</taxon>
        <taxon>Streptomycetaceae</taxon>
        <taxon>Peterkaempfera</taxon>
    </lineage>
</organism>
<dbReference type="InterPro" id="IPR008757">
    <property type="entry name" value="Peptidase_M6-like_domain"/>
</dbReference>
<dbReference type="GO" id="GO:0046872">
    <property type="term" value="F:metal ion binding"/>
    <property type="evidence" value="ECO:0007669"/>
    <property type="project" value="UniProtKB-KW"/>
</dbReference>
<dbReference type="PIRSF" id="PIRSF007519">
    <property type="entry name" value="Protease_InhA"/>
    <property type="match status" value="1"/>
</dbReference>